<feature type="domain" description="Pyruvate:ferredoxin oxidoreductase core" evidence="5">
    <location>
        <begin position="639"/>
        <end position="709"/>
    </location>
</feature>
<dbReference type="PANTHER" id="PTHR32154">
    <property type="entry name" value="PYRUVATE-FLAVODOXIN OXIDOREDUCTASE-RELATED"/>
    <property type="match status" value="1"/>
</dbReference>
<dbReference type="Pfam" id="PF01855">
    <property type="entry name" value="POR_N"/>
    <property type="match status" value="1"/>
</dbReference>
<dbReference type="SUPFAM" id="SSF52518">
    <property type="entry name" value="Thiamin diphosphate-binding fold (THDP-binding)"/>
    <property type="match status" value="1"/>
</dbReference>
<dbReference type="EC" id="1.2.-.-" evidence="6"/>
<dbReference type="InterPro" id="IPR019752">
    <property type="entry name" value="Pyrv/ketoisovalerate_OxRed_cat"/>
</dbReference>
<dbReference type="InterPro" id="IPR002880">
    <property type="entry name" value="Pyrv_Fd/Flavodoxin_OxRdtase_N"/>
</dbReference>
<dbReference type="AlphaFoldDB" id="A0A1D8G4P3"/>
<feature type="domain" description="Pyruvate/ketoisovalerate oxidoreductase catalytic" evidence="3">
    <location>
        <begin position="141"/>
        <end position="328"/>
    </location>
</feature>
<dbReference type="InterPro" id="IPR022367">
    <property type="entry name" value="2-oxoacid/accept_OxRdtase_asu"/>
</dbReference>
<dbReference type="GO" id="GO:0016903">
    <property type="term" value="F:oxidoreductase activity, acting on the aldehyde or oxo group of donors"/>
    <property type="evidence" value="ECO:0007669"/>
    <property type="project" value="InterPro"/>
</dbReference>
<organism evidence="6 7">
    <name type="scientific">Streptomyces rubrolavendulae</name>
    <dbReference type="NCBI Taxonomy" id="285473"/>
    <lineage>
        <taxon>Bacteria</taxon>
        <taxon>Bacillati</taxon>
        <taxon>Actinomycetota</taxon>
        <taxon>Actinomycetes</taxon>
        <taxon>Kitasatosporales</taxon>
        <taxon>Streptomycetaceae</taxon>
        <taxon>Streptomyces</taxon>
    </lineage>
</organism>
<feature type="domain" description="Pyruvate flavodoxin/ferredoxin oxidoreductase pyrimidine binding" evidence="4">
    <location>
        <begin position="381"/>
        <end position="552"/>
    </location>
</feature>
<name>A0A1D8G4P3_9ACTN</name>
<feature type="compositionally biased region" description="Basic and acidic residues" evidence="2">
    <location>
        <begin position="65"/>
        <end position="81"/>
    </location>
</feature>
<dbReference type="GO" id="GO:0000287">
    <property type="term" value="F:magnesium ion binding"/>
    <property type="evidence" value="ECO:0007669"/>
    <property type="project" value="UniProtKB-ARBA"/>
</dbReference>
<dbReference type="FunFam" id="3.40.920.10:FF:000002">
    <property type="entry name" value="2-oxoglutarate oxidoreductase, alpha subunit"/>
    <property type="match status" value="1"/>
</dbReference>
<keyword evidence="1 6" id="KW-0560">Oxidoreductase</keyword>
<reference evidence="6 7" key="1">
    <citation type="submission" date="2016-09" db="EMBL/GenBank/DDBJ databases">
        <title>Streptomyces rubrolavendulae MJM4426 Genome sequencing and assembly.</title>
        <authorList>
            <person name="Kim J.-G."/>
        </authorList>
    </citation>
    <scope>NUCLEOTIDE SEQUENCE [LARGE SCALE GENOMIC DNA]</scope>
    <source>
        <strain evidence="6 7">MJM4426</strain>
    </source>
</reference>
<dbReference type="KEGG" id="srn:A4G23_03280"/>
<feature type="compositionally biased region" description="Polar residues" evidence="2">
    <location>
        <begin position="1"/>
        <end position="10"/>
    </location>
</feature>
<keyword evidence="7" id="KW-1185">Reference proteome</keyword>
<dbReference type="STRING" id="285473.A4G23_03280"/>
<dbReference type="InterPro" id="IPR002869">
    <property type="entry name" value="Pyrv_flavodox_OxRed_cen"/>
</dbReference>
<dbReference type="SUPFAM" id="SSF53323">
    <property type="entry name" value="Pyruvate-ferredoxin oxidoreductase, PFOR, domain III"/>
    <property type="match status" value="1"/>
</dbReference>
<dbReference type="Gene3D" id="3.40.50.920">
    <property type="match status" value="1"/>
</dbReference>
<dbReference type="Pfam" id="PF01558">
    <property type="entry name" value="POR"/>
    <property type="match status" value="1"/>
</dbReference>
<evidence type="ECO:0000259" key="5">
    <source>
        <dbReference type="Pfam" id="PF17147"/>
    </source>
</evidence>
<dbReference type="EMBL" id="CP017316">
    <property type="protein sequence ID" value="AOT60409.1"/>
    <property type="molecule type" value="Genomic_DNA"/>
</dbReference>
<evidence type="ECO:0000256" key="1">
    <source>
        <dbReference type="ARBA" id="ARBA00023002"/>
    </source>
</evidence>
<evidence type="ECO:0000313" key="6">
    <source>
        <dbReference type="EMBL" id="AOT60409.1"/>
    </source>
</evidence>
<evidence type="ECO:0000313" key="7">
    <source>
        <dbReference type="Proteomes" id="UP000095349"/>
    </source>
</evidence>
<dbReference type="InterPro" id="IPR029061">
    <property type="entry name" value="THDP-binding"/>
</dbReference>
<sequence length="741" mass="78317">MTSQVSSPAEQTGEAAHGSRGAAEARVSDEVRVAGEALVAEEAPAGDHPAGTRPAGTDSAPARPADTRPAEARPAEARPTGDHPTGTLPAAEPEGTETGGAEPEGTETGGAGPDGAPVRHVPEKEIRRLNRVIIRFAGDSGDGMQLTGDRFTSETASFGNDLSTLPNFPAEIRAPAGTLPGVSSFQLHFADHDILTPGDAPNVLVAMNPAALKANIADVPRGGEIIVNTDEFAKRAMAKVGYATSPLEDGSLDGYRVHPVPLTTLTIEALKDFGLSRKEAERSKNMFALGLLSWMYHRPTEGTEQFLRRKFAGKPEIAEANVAAFRAGWNFGETTEDFAVSYEIAPATAAFPPGTYRNISGNLALSYGLIAASHQADLPLFLGSYPITPASDILHELSRHKNFGVRTFQAEDEIAGIGAALGAAFGGALAVTTTSGPGVALKSETIGLAVSLELPLLIVDIQRGGPSTGLPTKTEQADLLQAMYGRNGEAPVPVVAPRTPADCFDAALEAARIALAYRTPVFLLSDGYLANGSEPWRVPDVEDLPDLGVTFATGPNHTLDDGTEVFWPYKRDPETLARPWALPGTPGLEHRIGGIEKQDGSGNISYDPANHDFMVRTRQAKVDGIAVPDLEVDDPDGTARTLVLGWGSTYGPITAAVRRVRAGGDAVAQAHLRHLNPFPANLGEVLKRYETVVVPEMNLGQLALMIRAKYLVDARSHTQVNGMPFKAERLAEALKEAIDAQ</sequence>
<dbReference type="FunFam" id="3.40.50.970:FF:000022">
    <property type="entry name" value="2-oxoglutarate ferredoxin oxidoreductase alpha subunit"/>
    <property type="match status" value="1"/>
</dbReference>
<dbReference type="NCBIfam" id="TIGR03710">
    <property type="entry name" value="OAFO_sf"/>
    <property type="match status" value="1"/>
</dbReference>
<proteinExistence type="predicted"/>
<dbReference type="GO" id="GO:0006979">
    <property type="term" value="P:response to oxidative stress"/>
    <property type="evidence" value="ECO:0007669"/>
    <property type="project" value="TreeGrafter"/>
</dbReference>
<accession>A0A1D8G4P3</accession>
<dbReference type="Proteomes" id="UP000095349">
    <property type="component" value="Chromosome"/>
</dbReference>
<dbReference type="Gene3D" id="3.40.920.10">
    <property type="entry name" value="Pyruvate-ferredoxin oxidoreductase, PFOR, domain III"/>
    <property type="match status" value="1"/>
</dbReference>
<evidence type="ECO:0000256" key="2">
    <source>
        <dbReference type="SAM" id="MobiDB-lite"/>
    </source>
</evidence>
<dbReference type="SUPFAM" id="SSF52922">
    <property type="entry name" value="TK C-terminal domain-like"/>
    <property type="match status" value="1"/>
</dbReference>
<dbReference type="InterPro" id="IPR009014">
    <property type="entry name" value="Transketo_C/PFOR_II"/>
</dbReference>
<evidence type="ECO:0000259" key="3">
    <source>
        <dbReference type="Pfam" id="PF01558"/>
    </source>
</evidence>
<dbReference type="Gene3D" id="3.40.50.970">
    <property type="match status" value="1"/>
</dbReference>
<dbReference type="PANTHER" id="PTHR32154:SF20">
    <property type="entry name" value="2-OXOGLUTARATE OXIDOREDUCTASE SUBUNIT KORA"/>
    <property type="match status" value="1"/>
</dbReference>
<feature type="region of interest" description="Disordered" evidence="2">
    <location>
        <begin position="1"/>
        <end position="124"/>
    </location>
</feature>
<protein>
    <submittedName>
        <fullName evidence="6">2-oxoglutarate oxidoreductase subunit KorA</fullName>
        <ecNumber evidence="6">1.2.-.-</ecNumber>
    </submittedName>
</protein>
<gene>
    <name evidence="6" type="primary">korA</name>
    <name evidence="6" type="ORF">A4G23_03280</name>
</gene>
<evidence type="ECO:0000259" key="4">
    <source>
        <dbReference type="Pfam" id="PF01855"/>
    </source>
</evidence>
<dbReference type="CDD" id="cd07034">
    <property type="entry name" value="TPP_PYR_PFOR_IOR-alpha_like"/>
    <property type="match status" value="1"/>
</dbReference>
<dbReference type="PATRIC" id="fig|285473.5.peg.3432"/>
<dbReference type="Pfam" id="PF17147">
    <property type="entry name" value="PFOR_II"/>
    <property type="match status" value="1"/>
</dbReference>
<dbReference type="InterPro" id="IPR050722">
    <property type="entry name" value="Pyruvate:ferred/Flavod_OxRd"/>
</dbReference>
<dbReference type="InterPro" id="IPR033412">
    <property type="entry name" value="PFOR_II"/>
</dbReference>